<feature type="coiled-coil region" evidence="1">
    <location>
        <begin position="90"/>
        <end position="124"/>
    </location>
</feature>
<accession>A0ABN6DX34</accession>
<evidence type="ECO:0000256" key="2">
    <source>
        <dbReference type="SAM" id="MobiDB-lite"/>
    </source>
</evidence>
<keyword evidence="4" id="KW-1185">Reference proteome</keyword>
<name>A0ABN6DX34_9BACT</name>
<evidence type="ECO:0000313" key="3">
    <source>
        <dbReference type="EMBL" id="BCR04585.1"/>
    </source>
</evidence>
<reference evidence="3 4" key="1">
    <citation type="journal article" date="2016" name="C (Basel)">
        <title>Selective Growth of and Electricity Production by Marine Exoelectrogenic Bacteria in Self-Aggregated Hydrogel of Microbially Reduced Graphene Oxide.</title>
        <authorList>
            <person name="Yoshida N."/>
            <person name="Goto Y."/>
            <person name="Miyata Y."/>
        </authorList>
    </citation>
    <scope>NUCLEOTIDE SEQUENCE [LARGE SCALE GENOMIC DNA]</scope>
    <source>
        <strain evidence="3 4">NIT-T3</strain>
    </source>
</reference>
<gene>
    <name evidence="3" type="ORF">DESUT3_16540</name>
</gene>
<dbReference type="RefSeq" id="WP_221252042.1">
    <property type="nucleotide sequence ID" value="NZ_AP024355.1"/>
</dbReference>
<evidence type="ECO:0000256" key="1">
    <source>
        <dbReference type="SAM" id="Coils"/>
    </source>
</evidence>
<sequence length="131" mass="15008">MPQTNDPREPLEHSDVHDKAKGATEKIWDATLKTFHQATFRANQYKRLAQKKIDLASLHKKISATYSELGQLIDERREAGDLDVMNTEEVRDMLRRLDSLKQAAATLEAEKDEIKAEHMAEEGEPPTKMKH</sequence>
<keyword evidence="1" id="KW-0175">Coiled coil</keyword>
<organism evidence="3 4">
    <name type="scientific">Desulfuromonas versatilis</name>
    <dbReference type="NCBI Taxonomy" id="2802975"/>
    <lineage>
        <taxon>Bacteria</taxon>
        <taxon>Pseudomonadati</taxon>
        <taxon>Thermodesulfobacteriota</taxon>
        <taxon>Desulfuromonadia</taxon>
        <taxon>Desulfuromonadales</taxon>
        <taxon>Desulfuromonadaceae</taxon>
        <taxon>Desulfuromonas</taxon>
    </lineage>
</organism>
<proteinExistence type="predicted"/>
<dbReference type="EMBL" id="AP024355">
    <property type="protein sequence ID" value="BCR04585.1"/>
    <property type="molecule type" value="Genomic_DNA"/>
</dbReference>
<dbReference type="Proteomes" id="UP001319827">
    <property type="component" value="Chromosome"/>
</dbReference>
<evidence type="ECO:0000313" key="4">
    <source>
        <dbReference type="Proteomes" id="UP001319827"/>
    </source>
</evidence>
<reference evidence="3 4" key="2">
    <citation type="journal article" date="2021" name="Int. J. Syst. Evol. Microbiol.">
        <title>Isolation and Polyphasic Characterization of Desulfuromonas versatilis sp. Nov., an Electrogenic Bacteria Capable of Versatile Metabolism Isolated from a Graphene Oxide-Reducing Enrichment Culture.</title>
        <authorList>
            <person name="Xie L."/>
            <person name="Yoshida N."/>
            <person name="Ishii S."/>
            <person name="Meng L."/>
        </authorList>
    </citation>
    <scope>NUCLEOTIDE SEQUENCE [LARGE SCALE GENOMIC DNA]</scope>
    <source>
        <strain evidence="3 4">NIT-T3</strain>
    </source>
</reference>
<feature type="region of interest" description="Disordered" evidence="2">
    <location>
        <begin position="1"/>
        <end position="20"/>
    </location>
</feature>
<protein>
    <submittedName>
        <fullName evidence="3">Uncharacterized protein</fullName>
    </submittedName>
</protein>